<keyword evidence="4" id="KW-1185">Reference proteome</keyword>
<organism evidence="3 4">
    <name type="scientific">Ornithinibacillus halophilus</name>
    <dbReference type="NCBI Taxonomy" id="930117"/>
    <lineage>
        <taxon>Bacteria</taxon>
        <taxon>Bacillati</taxon>
        <taxon>Bacillota</taxon>
        <taxon>Bacilli</taxon>
        <taxon>Bacillales</taxon>
        <taxon>Bacillaceae</taxon>
        <taxon>Ornithinibacillus</taxon>
    </lineage>
</organism>
<evidence type="ECO:0000313" key="3">
    <source>
        <dbReference type="EMBL" id="SHG03377.1"/>
    </source>
</evidence>
<dbReference type="Gene3D" id="3.40.50.11350">
    <property type="match status" value="1"/>
</dbReference>
<dbReference type="OrthoDB" id="9794601at2"/>
<dbReference type="Proteomes" id="UP000183988">
    <property type="component" value="Unassembled WGS sequence"/>
</dbReference>
<dbReference type="PANTHER" id="PTHR11927:SF9">
    <property type="entry name" value="L-FUCOSYLTRANSFERASE"/>
    <property type="match status" value="1"/>
</dbReference>
<sequence length="305" mass="35565">MKNIIVRMRGGLGNQLFIYAYARAIQERNKNAKILLDLRGYKKFKLRSFDLSFFSLNSYVGNFKTSDISNLGNIIYTCTRKLYQVLFYINREVFKKNNKLLNLPFFKFGFLYNGNDYMGLSTIPDKKNVYVFGYYQDKKYVDTVRSEIVKELRLKPKLSKKANEFKNQINSSTNSIAVSIRCGDDYKKLGWPLCSIKYYKKGIEYIQNKIPNADIYIYSDEIETVKKSFGFTDNVTYIEGCSGYESLYLMSLSNHFVIANSSFSWWGAYLSQNKNKIVVAPTFWYRNKKTKDTGLYSGQMVLIDN</sequence>
<dbReference type="PANTHER" id="PTHR11927">
    <property type="entry name" value="GALACTOSIDE 2-L-FUCOSYLTRANSFERASE"/>
    <property type="match status" value="1"/>
</dbReference>
<evidence type="ECO:0000256" key="1">
    <source>
        <dbReference type="ARBA" id="ARBA00022676"/>
    </source>
</evidence>
<evidence type="ECO:0000313" key="4">
    <source>
        <dbReference type="Proteomes" id="UP000183988"/>
    </source>
</evidence>
<reference evidence="3 4" key="1">
    <citation type="submission" date="2016-11" db="EMBL/GenBank/DDBJ databases">
        <authorList>
            <person name="Jaros S."/>
            <person name="Januszkiewicz K."/>
            <person name="Wedrychowicz H."/>
        </authorList>
    </citation>
    <scope>NUCLEOTIDE SEQUENCE [LARGE SCALE GENOMIC DNA]</scope>
    <source>
        <strain evidence="3 4">IBRC-M 10683</strain>
    </source>
</reference>
<dbReference type="AlphaFoldDB" id="A0A1M5GI34"/>
<gene>
    <name evidence="3" type="ORF">SAMN05216225_101321</name>
</gene>
<name>A0A1M5GI34_9BACI</name>
<dbReference type="InterPro" id="IPR002516">
    <property type="entry name" value="Glyco_trans_11"/>
</dbReference>
<protein>
    <submittedName>
        <fullName evidence="3">Glycosyl transferase family 11</fullName>
    </submittedName>
</protein>
<keyword evidence="2 3" id="KW-0808">Transferase</keyword>
<keyword evidence="1" id="KW-0328">Glycosyltransferase</keyword>
<evidence type="ECO:0000256" key="2">
    <source>
        <dbReference type="ARBA" id="ARBA00022679"/>
    </source>
</evidence>
<dbReference type="GO" id="GO:0008107">
    <property type="term" value="F:galactoside 2-alpha-L-fucosyltransferase activity"/>
    <property type="evidence" value="ECO:0007669"/>
    <property type="project" value="InterPro"/>
</dbReference>
<dbReference type="RefSeq" id="WP_072889611.1">
    <property type="nucleotide sequence ID" value="NZ_FQVW01000013.1"/>
</dbReference>
<dbReference type="Pfam" id="PF01531">
    <property type="entry name" value="Glyco_transf_11"/>
    <property type="match status" value="1"/>
</dbReference>
<proteinExistence type="predicted"/>
<dbReference type="GO" id="GO:0005975">
    <property type="term" value="P:carbohydrate metabolic process"/>
    <property type="evidence" value="ECO:0007669"/>
    <property type="project" value="InterPro"/>
</dbReference>
<dbReference type="EMBL" id="FQVW01000013">
    <property type="protein sequence ID" value="SHG03377.1"/>
    <property type="molecule type" value="Genomic_DNA"/>
</dbReference>
<dbReference type="STRING" id="930117.SAMN05216225_101321"/>
<accession>A0A1M5GI34</accession>
<dbReference type="CDD" id="cd11301">
    <property type="entry name" value="Fut1_Fut2_like"/>
    <property type="match status" value="1"/>
</dbReference>
<dbReference type="GO" id="GO:0016020">
    <property type="term" value="C:membrane"/>
    <property type="evidence" value="ECO:0007669"/>
    <property type="project" value="InterPro"/>
</dbReference>